<dbReference type="InterPro" id="IPR017853">
    <property type="entry name" value="GH"/>
</dbReference>
<dbReference type="PANTHER" id="PTHR42732:SF1">
    <property type="entry name" value="BETA-MANNOSIDASE"/>
    <property type="match status" value="1"/>
</dbReference>
<sequence>MFAGAAPAQTSGPQWQGAAFEGDRAALTRLAEAGARVIRVYRESDVWVLDAAQELGLKVVMGLWVGHPRHGFRLDDAAARKAQEADIRRFVSRYRSHPAIVAWGVGNEVETGEADPMPAWREVDRLAGVVKTLDPGRPTMMVVADTSLDRLKLLADCCANVDLLGINLYAGAVFDLPQRLRSAGITKPVVVSELGALGQWQAGRKPWGAPVELTSREKADFYRKALAALHAEPQVRGVFPFLWGAKQEQTATWHGLLLADGSLTEMTDALAEAWGRPPLHRAPTILGVGISADVFAPGARVSAGVDARSADDVRLSTEWSVRAEATDLRLGGDNEAAPARVDVPLLGSDNGQVSFLAPKQPGAYRLFITVRGAGGKAATANLPFRVRAP</sequence>
<reference evidence="2 3" key="1">
    <citation type="submission" date="2017-06" db="EMBL/GenBank/DDBJ databases">
        <title>Azoarcus sp. TSNA42 complete genome sequence.</title>
        <authorList>
            <person name="Woo J.-H."/>
            <person name="Kim H.-S."/>
        </authorList>
    </citation>
    <scope>NUCLEOTIDE SEQUENCE [LARGE SCALE GENOMIC DNA]</scope>
    <source>
        <strain evidence="2 3">TSNA42</strain>
    </source>
</reference>
<dbReference type="PANTHER" id="PTHR42732">
    <property type="entry name" value="BETA-GALACTOSIDASE"/>
    <property type="match status" value="1"/>
</dbReference>
<dbReference type="SUPFAM" id="SSF51445">
    <property type="entry name" value="(Trans)glycosidases"/>
    <property type="match status" value="1"/>
</dbReference>
<dbReference type="EMBL" id="CP022188">
    <property type="protein sequence ID" value="AWI81918.1"/>
    <property type="molecule type" value="Genomic_DNA"/>
</dbReference>
<evidence type="ECO:0000259" key="1">
    <source>
        <dbReference type="Pfam" id="PF02836"/>
    </source>
</evidence>
<evidence type="ECO:0000313" key="2">
    <source>
        <dbReference type="EMBL" id="AWI81918.1"/>
    </source>
</evidence>
<evidence type="ECO:0000313" key="3">
    <source>
        <dbReference type="Proteomes" id="UP000244902"/>
    </source>
</evidence>
<dbReference type="RefSeq" id="WP_108976967.1">
    <property type="nucleotide sequence ID" value="NZ_CP022188.1"/>
</dbReference>
<proteinExistence type="predicted"/>
<dbReference type="InterPro" id="IPR006103">
    <property type="entry name" value="Glyco_hydro_2_cat"/>
</dbReference>
<dbReference type="GO" id="GO:0004553">
    <property type="term" value="F:hydrolase activity, hydrolyzing O-glycosyl compounds"/>
    <property type="evidence" value="ECO:0007669"/>
    <property type="project" value="InterPro"/>
</dbReference>
<name>A0A2U8H897_9RHOO</name>
<dbReference type="OrthoDB" id="53299at2"/>
<accession>A0A2U8H897</accession>
<dbReference type="AlphaFoldDB" id="A0A2U8H897"/>
<dbReference type="Pfam" id="PF02836">
    <property type="entry name" value="Glyco_hydro_2_C"/>
    <property type="match status" value="1"/>
</dbReference>
<gene>
    <name evidence="2" type="ORF">CEW87_06005</name>
</gene>
<dbReference type="Gene3D" id="3.20.20.80">
    <property type="entry name" value="Glycosidases"/>
    <property type="match status" value="1"/>
</dbReference>
<dbReference type="Proteomes" id="UP000244902">
    <property type="component" value="Chromosome"/>
</dbReference>
<feature type="domain" description="Glycoside hydrolase family 2 catalytic" evidence="1">
    <location>
        <begin position="44"/>
        <end position="194"/>
    </location>
</feature>
<dbReference type="InterPro" id="IPR051913">
    <property type="entry name" value="GH2_Domain-Containing"/>
</dbReference>
<organism evidence="2 3">
    <name type="scientific">Parazoarcus communis</name>
    <dbReference type="NCBI Taxonomy" id="41977"/>
    <lineage>
        <taxon>Bacteria</taxon>
        <taxon>Pseudomonadati</taxon>
        <taxon>Pseudomonadota</taxon>
        <taxon>Betaproteobacteria</taxon>
        <taxon>Rhodocyclales</taxon>
        <taxon>Zoogloeaceae</taxon>
        <taxon>Parazoarcus</taxon>
    </lineage>
</organism>
<dbReference type="GO" id="GO:0005975">
    <property type="term" value="P:carbohydrate metabolic process"/>
    <property type="evidence" value="ECO:0007669"/>
    <property type="project" value="InterPro"/>
</dbReference>
<protein>
    <recommendedName>
        <fullName evidence="1">Glycoside hydrolase family 2 catalytic domain-containing protein</fullName>
    </recommendedName>
</protein>